<name>H0EWI5_GLAL7</name>
<feature type="region of interest" description="Disordered" evidence="1">
    <location>
        <begin position="99"/>
        <end position="132"/>
    </location>
</feature>
<evidence type="ECO:0000313" key="3">
    <source>
        <dbReference type="Proteomes" id="UP000005446"/>
    </source>
</evidence>
<keyword evidence="3" id="KW-1185">Reference proteome</keyword>
<protein>
    <submittedName>
        <fullName evidence="2">Uncharacterized protein</fullName>
    </submittedName>
</protein>
<evidence type="ECO:0000313" key="2">
    <source>
        <dbReference type="EMBL" id="EHK97140.1"/>
    </source>
</evidence>
<proteinExistence type="predicted"/>
<sequence>MAHSTSEFNKSSTKIVETHSETGVQAVRAGDAGVSAFLRTVERIRDDLAELERLLKVDSVKTHLNGTPDKLPYIENVAKNTKAALKEVEVLIEREGANQTANTNSFDTIHPTNFPKNASATGNPSTPRTSRSWTVFITKHSATTNYQ</sequence>
<accession>H0EWI5</accession>
<reference evidence="2 3" key="1">
    <citation type="journal article" date="2012" name="Eukaryot. Cell">
        <title>Genome sequence of the fungus Glarea lozoyensis: the first genome sequence of a species from the Helotiaceae family.</title>
        <authorList>
            <person name="Youssar L."/>
            <person name="Gruening B.A."/>
            <person name="Erxleben A."/>
            <person name="Guenther S."/>
            <person name="Huettel W."/>
        </authorList>
    </citation>
    <scope>NUCLEOTIDE SEQUENCE [LARGE SCALE GENOMIC DNA]</scope>
    <source>
        <strain evidence="3">ATCC 74030 / MF5533</strain>
    </source>
</reference>
<evidence type="ECO:0000256" key="1">
    <source>
        <dbReference type="SAM" id="MobiDB-lite"/>
    </source>
</evidence>
<dbReference type="OrthoDB" id="3798150at2759"/>
<dbReference type="InParanoid" id="H0EWI5"/>
<gene>
    <name evidence="2" type="ORF">M7I_7152</name>
</gene>
<organism evidence="2 3">
    <name type="scientific">Glarea lozoyensis (strain ATCC 74030 / MF5533)</name>
    <dbReference type="NCBI Taxonomy" id="1104152"/>
    <lineage>
        <taxon>Eukaryota</taxon>
        <taxon>Fungi</taxon>
        <taxon>Dikarya</taxon>
        <taxon>Ascomycota</taxon>
        <taxon>Pezizomycotina</taxon>
        <taxon>Leotiomycetes</taxon>
        <taxon>Helotiales</taxon>
        <taxon>Helotiaceae</taxon>
        <taxon>Glarea</taxon>
    </lineage>
</organism>
<comment type="caution">
    <text evidence="2">The sequence shown here is derived from an EMBL/GenBank/DDBJ whole genome shotgun (WGS) entry which is preliminary data.</text>
</comment>
<dbReference type="HOGENOM" id="CLU_1768267_0_0_1"/>
<dbReference type="AlphaFoldDB" id="H0EWI5"/>
<dbReference type="EMBL" id="AGUE01000209">
    <property type="protein sequence ID" value="EHK97140.1"/>
    <property type="molecule type" value="Genomic_DNA"/>
</dbReference>
<dbReference type="Proteomes" id="UP000005446">
    <property type="component" value="Unassembled WGS sequence"/>
</dbReference>